<dbReference type="SUPFAM" id="SSF56059">
    <property type="entry name" value="Glutathione synthetase ATP-binding domain-like"/>
    <property type="match status" value="1"/>
</dbReference>
<dbReference type="Pfam" id="PF07478">
    <property type="entry name" value="Dala_Dala_lig_C"/>
    <property type="match status" value="1"/>
</dbReference>
<dbReference type="InterPro" id="IPR011761">
    <property type="entry name" value="ATP-grasp"/>
</dbReference>
<dbReference type="STRING" id="314278.NB231_00250"/>
<protein>
    <recommendedName>
        <fullName evidence="4">ATP-grasp domain-containing protein</fullName>
    </recommendedName>
</protein>
<evidence type="ECO:0000256" key="1">
    <source>
        <dbReference type="ARBA" id="ARBA00010871"/>
    </source>
</evidence>
<evidence type="ECO:0000313" key="6">
    <source>
        <dbReference type="Proteomes" id="UP000003374"/>
    </source>
</evidence>
<evidence type="ECO:0000313" key="5">
    <source>
        <dbReference type="EMBL" id="EAR20969.1"/>
    </source>
</evidence>
<keyword evidence="2" id="KW-0436">Ligase</keyword>
<dbReference type="PANTHER" id="PTHR23132">
    <property type="entry name" value="D-ALANINE--D-ALANINE LIGASE"/>
    <property type="match status" value="1"/>
</dbReference>
<gene>
    <name evidence="5" type="ORF">NB231_00250</name>
</gene>
<name>A4BTL3_9GAMM</name>
<dbReference type="RefSeq" id="WP_004998606.1">
    <property type="nucleotide sequence ID" value="NZ_CH672427.1"/>
</dbReference>
<organism evidence="5 6">
    <name type="scientific">Nitrococcus mobilis Nb-231</name>
    <dbReference type="NCBI Taxonomy" id="314278"/>
    <lineage>
        <taxon>Bacteria</taxon>
        <taxon>Pseudomonadati</taxon>
        <taxon>Pseudomonadota</taxon>
        <taxon>Gammaproteobacteria</taxon>
        <taxon>Chromatiales</taxon>
        <taxon>Ectothiorhodospiraceae</taxon>
        <taxon>Nitrococcus</taxon>
    </lineage>
</organism>
<dbReference type="OrthoDB" id="9800957at2"/>
<dbReference type="EMBL" id="AAOF01000014">
    <property type="protein sequence ID" value="EAR20969.1"/>
    <property type="molecule type" value="Genomic_DNA"/>
</dbReference>
<dbReference type="PROSITE" id="PS50975">
    <property type="entry name" value="ATP_GRASP"/>
    <property type="match status" value="1"/>
</dbReference>
<reference evidence="5 6" key="1">
    <citation type="submission" date="2006-02" db="EMBL/GenBank/DDBJ databases">
        <authorList>
            <person name="Waterbury J."/>
            <person name="Ferriera S."/>
            <person name="Johnson J."/>
            <person name="Kravitz S."/>
            <person name="Halpern A."/>
            <person name="Remington K."/>
            <person name="Beeson K."/>
            <person name="Tran B."/>
            <person name="Rogers Y.-H."/>
            <person name="Friedman R."/>
            <person name="Venter J.C."/>
        </authorList>
    </citation>
    <scope>NUCLEOTIDE SEQUENCE [LARGE SCALE GENOMIC DNA]</scope>
    <source>
        <strain evidence="5 6">Nb-231</strain>
    </source>
</reference>
<dbReference type="AlphaFoldDB" id="A4BTL3"/>
<accession>A4BTL3</accession>
<proteinExistence type="inferred from homology"/>
<dbReference type="GO" id="GO:0008716">
    <property type="term" value="F:D-alanine-D-alanine ligase activity"/>
    <property type="evidence" value="ECO:0007669"/>
    <property type="project" value="InterPro"/>
</dbReference>
<keyword evidence="3" id="KW-0547">Nucleotide-binding</keyword>
<evidence type="ECO:0000259" key="4">
    <source>
        <dbReference type="PROSITE" id="PS50975"/>
    </source>
</evidence>
<dbReference type="HOGENOM" id="CLU_039268_2_0_6"/>
<dbReference type="InterPro" id="IPR011095">
    <property type="entry name" value="Dala_Dala_lig_C"/>
</dbReference>
<dbReference type="PANTHER" id="PTHR23132:SF23">
    <property type="entry name" value="D-ALANINE--D-ALANINE LIGASE B"/>
    <property type="match status" value="1"/>
</dbReference>
<keyword evidence="3" id="KW-0067">ATP-binding</keyword>
<feature type="domain" description="ATP-grasp" evidence="4">
    <location>
        <begin position="122"/>
        <end position="335"/>
    </location>
</feature>
<dbReference type="GO" id="GO:0005524">
    <property type="term" value="F:ATP binding"/>
    <property type="evidence" value="ECO:0007669"/>
    <property type="project" value="UniProtKB-UniRule"/>
</dbReference>
<evidence type="ECO:0000256" key="2">
    <source>
        <dbReference type="ARBA" id="ARBA00022598"/>
    </source>
</evidence>
<comment type="caution">
    <text evidence="5">The sequence shown here is derived from an EMBL/GenBank/DDBJ whole genome shotgun (WGS) entry which is preliminary data.</text>
</comment>
<dbReference type="eggNOG" id="COG1181">
    <property type="taxonomic scope" value="Bacteria"/>
</dbReference>
<evidence type="ECO:0000256" key="3">
    <source>
        <dbReference type="PROSITE-ProRule" id="PRU00409"/>
    </source>
</evidence>
<keyword evidence="6" id="KW-1185">Reference proteome</keyword>
<comment type="similarity">
    <text evidence="1">Belongs to the D-alanine--D-alanine ligase family.</text>
</comment>
<sequence length="348" mass="38520">MSARISTRSIDVAVLLGDPRLPYAYAIGACFGAEEQNAVEQLKTALAALEGFTFTYLDDHTTLLDDLRQRPPSLAFNLCDVGFRNDTARELNIPALLEILNISYSGADPVGMSLATDKSIVRVVARSLGIPVPNEMFVDLGADPLVLPALYPALIKPNFSDGSFGITADCVAHDAAEAERYLHWLAGELERPEALIQDFLTGTEYTVGLIGNASQGFTYLPPLEVDYSRLDPELPPILSYASKADPDSPYWQKLRFRRARIDEVTRGRLYEYCTLLFKRLGLRDYGRFDFRAGADGEPRLLEVNHNPAWAWDGKLSLMASYAGYSYSDLLRLILAAAMRRVDLGVAQD</sequence>
<dbReference type="Gene3D" id="3.30.470.20">
    <property type="entry name" value="ATP-grasp fold, B domain"/>
    <property type="match status" value="1"/>
</dbReference>
<dbReference type="GO" id="GO:0046872">
    <property type="term" value="F:metal ion binding"/>
    <property type="evidence" value="ECO:0007669"/>
    <property type="project" value="InterPro"/>
</dbReference>
<dbReference type="Proteomes" id="UP000003374">
    <property type="component" value="Unassembled WGS sequence"/>
</dbReference>